<reference evidence="4" key="1">
    <citation type="journal article" date="2019" name="Int. J. Syst. Evol. Microbiol.">
        <title>The Global Catalogue of Microorganisms (GCM) 10K type strain sequencing project: providing services to taxonomists for standard genome sequencing and annotation.</title>
        <authorList>
            <consortium name="The Broad Institute Genomics Platform"/>
            <consortium name="The Broad Institute Genome Sequencing Center for Infectious Disease"/>
            <person name="Wu L."/>
            <person name="Ma J."/>
        </authorList>
    </citation>
    <scope>NUCLEOTIDE SEQUENCE [LARGE SCALE GENOMIC DNA]</scope>
    <source>
        <strain evidence="4">CCUG 70865</strain>
    </source>
</reference>
<dbReference type="InterPro" id="IPR050807">
    <property type="entry name" value="TransReg_Diox_bact_type"/>
</dbReference>
<dbReference type="PANTHER" id="PTHR46797:SF1">
    <property type="entry name" value="METHYLPHOSPHONATE SYNTHASE"/>
    <property type="match status" value="1"/>
</dbReference>
<dbReference type="CDD" id="cd00093">
    <property type="entry name" value="HTH_XRE"/>
    <property type="match status" value="1"/>
</dbReference>
<dbReference type="SMART" id="SM00530">
    <property type="entry name" value="HTH_XRE"/>
    <property type="match status" value="1"/>
</dbReference>
<dbReference type="PROSITE" id="PS50943">
    <property type="entry name" value="HTH_CROC1"/>
    <property type="match status" value="1"/>
</dbReference>
<dbReference type="SUPFAM" id="SSF47413">
    <property type="entry name" value="lambda repressor-like DNA-binding domains"/>
    <property type="match status" value="1"/>
</dbReference>
<dbReference type="InterPro" id="IPR010982">
    <property type="entry name" value="Lambda_DNA-bd_dom_sf"/>
</dbReference>
<dbReference type="InterPro" id="IPR001387">
    <property type="entry name" value="Cro/C1-type_HTH"/>
</dbReference>
<keyword evidence="4" id="KW-1185">Reference proteome</keyword>
<dbReference type="RefSeq" id="WP_379815186.1">
    <property type="nucleotide sequence ID" value="NZ_JBHUDZ010000012.1"/>
</dbReference>
<organism evidence="3 4">
    <name type="scientific">Flavobacterium artemisiae</name>
    <dbReference type="NCBI Taxonomy" id="2126556"/>
    <lineage>
        <taxon>Bacteria</taxon>
        <taxon>Pseudomonadati</taxon>
        <taxon>Bacteroidota</taxon>
        <taxon>Flavobacteriia</taxon>
        <taxon>Flavobacteriales</taxon>
        <taxon>Flavobacteriaceae</taxon>
        <taxon>Flavobacterium</taxon>
    </lineage>
</organism>
<feature type="domain" description="HTH cro/C1-type" evidence="2">
    <location>
        <begin position="7"/>
        <end position="61"/>
    </location>
</feature>
<sequence length="98" mass="11173">MNIGQVIKDTRKQKGQTQNELALSCGITQTYLSQIENNSKEPNLSTLKVISQKLDIPLPILFFMSLNEEDVAPEKREAFAIINPSVKSFINEFFRDKK</sequence>
<comment type="caution">
    <text evidence="3">The sequence shown here is derived from an EMBL/GenBank/DDBJ whole genome shotgun (WGS) entry which is preliminary data.</text>
</comment>
<proteinExistence type="predicted"/>
<evidence type="ECO:0000259" key="2">
    <source>
        <dbReference type="PROSITE" id="PS50943"/>
    </source>
</evidence>
<evidence type="ECO:0000313" key="3">
    <source>
        <dbReference type="EMBL" id="MFD1603481.1"/>
    </source>
</evidence>
<dbReference type="Proteomes" id="UP001597138">
    <property type="component" value="Unassembled WGS sequence"/>
</dbReference>
<evidence type="ECO:0000313" key="4">
    <source>
        <dbReference type="Proteomes" id="UP001597138"/>
    </source>
</evidence>
<dbReference type="EMBL" id="JBHUDZ010000012">
    <property type="protein sequence ID" value="MFD1603481.1"/>
    <property type="molecule type" value="Genomic_DNA"/>
</dbReference>
<keyword evidence="1" id="KW-0238">DNA-binding</keyword>
<dbReference type="Pfam" id="PF01381">
    <property type="entry name" value="HTH_3"/>
    <property type="match status" value="1"/>
</dbReference>
<accession>A0ABW4HDZ2</accession>
<name>A0ABW4HDZ2_9FLAO</name>
<dbReference type="PANTHER" id="PTHR46797">
    <property type="entry name" value="HTH-TYPE TRANSCRIPTIONAL REGULATOR"/>
    <property type="match status" value="1"/>
</dbReference>
<gene>
    <name evidence="3" type="ORF">ACFSC2_12105</name>
</gene>
<protein>
    <submittedName>
        <fullName evidence="3">Helix-turn-helix domain-containing protein</fullName>
    </submittedName>
</protein>
<dbReference type="Gene3D" id="1.10.260.40">
    <property type="entry name" value="lambda repressor-like DNA-binding domains"/>
    <property type="match status" value="1"/>
</dbReference>
<evidence type="ECO:0000256" key="1">
    <source>
        <dbReference type="ARBA" id="ARBA00023125"/>
    </source>
</evidence>